<feature type="binding site" evidence="12">
    <location>
        <position position="139"/>
    </location>
    <ligand>
        <name>a divalent metal cation</name>
        <dbReference type="ChEBI" id="CHEBI:60240"/>
    </ligand>
</feature>
<evidence type="ECO:0000313" key="16">
    <source>
        <dbReference type="EMBL" id="GCD21400.1"/>
    </source>
</evidence>
<dbReference type="PANTHER" id="PTHR10954:SF18">
    <property type="entry name" value="RIBONUCLEASE HII"/>
    <property type="match status" value="1"/>
</dbReference>
<dbReference type="GO" id="GO:0005737">
    <property type="term" value="C:cytoplasm"/>
    <property type="evidence" value="ECO:0007669"/>
    <property type="project" value="UniProtKB-SubCell"/>
</dbReference>
<evidence type="ECO:0000256" key="14">
    <source>
        <dbReference type="SAM" id="MobiDB-lite"/>
    </source>
</evidence>
<dbReference type="CDD" id="cd07182">
    <property type="entry name" value="RNase_HII_bacteria_HII_like"/>
    <property type="match status" value="1"/>
</dbReference>
<dbReference type="GO" id="GO:0003723">
    <property type="term" value="F:RNA binding"/>
    <property type="evidence" value="ECO:0007669"/>
    <property type="project" value="UniProtKB-UniRule"/>
</dbReference>
<comment type="cofactor">
    <cofactor evidence="12">
        <name>Mn(2+)</name>
        <dbReference type="ChEBI" id="CHEBI:29035"/>
    </cofactor>
    <cofactor evidence="12">
        <name>Mg(2+)</name>
        <dbReference type="ChEBI" id="CHEBI:18420"/>
    </cofactor>
    <text evidence="12">Manganese or magnesium. Binds 1 divalent metal ion per monomer in the absence of substrate. May bind a second metal ion after substrate binding.</text>
</comment>
<dbReference type="GO" id="GO:0046872">
    <property type="term" value="F:metal ion binding"/>
    <property type="evidence" value="ECO:0007669"/>
    <property type="project" value="UniProtKB-KW"/>
</dbReference>
<dbReference type="InterPro" id="IPR024567">
    <property type="entry name" value="RNase_HII/HIII_dom"/>
</dbReference>
<dbReference type="GO" id="GO:0004523">
    <property type="term" value="F:RNA-DNA hybrid ribonuclease activity"/>
    <property type="evidence" value="ECO:0007669"/>
    <property type="project" value="UniProtKB-UniRule"/>
</dbReference>
<dbReference type="GO" id="GO:0032299">
    <property type="term" value="C:ribonuclease H2 complex"/>
    <property type="evidence" value="ECO:0007669"/>
    <property type="project" value="TreeGrafter"/>
</dbReference>
<accession>A0A401V3A4</accession>
<keyword evidence="7 12" id="KW-0540">Nuclease</keyword>
<evidence type="ECO:0000256" key="13">
    <source>
        <dbReference type="RuleBase" id="RU003515"/>
    </source>
</evidence>
<feature type="region of interest" description="Disordered" evidence="14">
    <location>
        <begin position="1"/>
        <end position="21"/>
    </location>
</feature>
<sequence length="275" mass="28930">MTADLATAAPRAARGVKARSGPHLRHERVLLREGARLVAGMDEVGRGSLAGPVSVGVVVVDAATRSAPRGVADSKLLTPLARTALLPALRRWGLARAVGHASAAEIDAVGIIAALRLAGTRALAEVRTQIGPVDVVLLDGSHDWLSGPTQQDLFAAVEAEVPPTPRVLTRVKADRSCATVAAASVLAKCERDAMMVELAAQHPDYRWDENKGYSSPDHLDALRTLGPCVLHRRSWRLPTATEGVLGAEVADLEPLVPLDAFGLPEAVHASLVDPD</sequence>
<evidence type="ECO:0000256" key="10">
    <source>
        <dbReference type="ARBA" id="ARBA00022801"/>
    </source>
</evidence>
<evidence type="ECO:0000259" key="15">
    <source>
        <dbReference type="PROSITE" id="PS51975"/>
    </source>
</evidence>
<feature type="binding site" evidence="12">
    <location>
        <position position="42"/>
    </location>
    <ligand>
        <name>a divalent metal cation</name>
        <dbReference type="ChEBI" id="CHEBI:60240"/>
    </ligand>
</feature>
<evidence type="ECO:0000256" key="2">
    <source>
        <dbReference type="ARBA" id="ARBA00001946"/>
    </source>
</evidence>
<evidence type="ECO:0000256" key="5">
    <source>
        <dbReference type="ARBA" id="ARBA00007383"/>
    </source>
</evidence>
<comment type="cofactor">
    <cofactor evidence="2">
        <name>Mg(2+)</name>
        <dbReference type="ChEBI" id="CHEBI:18420"/>
    </cofactor>
</comment>
<keyword evidence="10 12" id="KW-0378">Hydrolase</keyword>
<comment type="similarity">
    <text evidence="5 13">Belongs to the RNase HII family.</text>
</comment>
<evidence type="ECO:0000313" key="17">
    <source>
        <dbReference type="Proteomes" id="UP000288246"/>
    </source>
</evidence>
<gene>
    <name evidence="16" type="ORF">CTKZ_29620</name>
</gene>
<dbReference type="NCBIfam" id="NF000595">
    <property type="entry name" value="PRK00015.1-3"/>
    <property type="match status" value="1"/>
</dbReference>
<keyword evidence="11" id="KW-0464">Manganese</keyword>
<keyword evidence="6" id="KW-0963">Cytoplasm</keyword>
<comment type="catalytic activity">
    <reaction evidence="1 12 13">
        <text>Endonucleolytic cleavage to 5'-phosphomonoester.</text>
        <dbReference type="EC" id="3.1.26.4"/>
    </reaction>
</comment>
<keyword evidence="9 12" id="KW-0255">Endonuclease</keyword>
<evidence type="ECO:0000256" key="8">
    <source>
        <dbReference type="ARBA" id="ARBA00022723"/>
    </source>
</evidence>
<name>A0A401V3A4_9CELL</name>
<evidence type="ECO:0000256" key="7">
    <source>
        <dbReference type="ARBA" id="ARBA00022722"/>
    </source>
</evidence>
<dbReference type="OrthoDB" id="9803420at2"/>
<dbReference type="GO" id="GO:0006298">
    <property type="term" value="P:mismatch repair"/>
    <property type="evidence" value="ECO:0007669"/>
    <property type="project" value="TreeGrafter"/>
</dbReference>
<dbReference type="Pfam" id="PF01351">
    <property type="entry name" value="RNase_HII"/>
    <property type="match status" value="1"/>
</dbReference>
<dbReference type="InterPro" id="IPR036397">
    <property type="entry name" value="RNaseH_sf"/>
</dbReference>
<evidence type="ECO:0000256" key="9">
    <source>
        <dbReference type="ARBA" id="ARBA00022759"/>
    </source>
</evidence>
<evidence type="ECO:0000256" key="11">
    <source>
        <dbReference type="ARBA" id="ARBA00023211"/>
    </source>
</evidence>
<keyword evidence="17" id="KW-1185">Reference proteome</keyword>
<dbReference type="InterPro" id="IPR022898">
    <property type="entry name" value="RNase_HII"/>
</dbReference>
<evidence type="ECO:0000256" key="3">
    <source>
        <dbReference type="ARBA" id="ARBA00004065"/>
    </source>
</evidence>
<evidence type="ECO:0000256" key="4">
    <source>
        <dbReference type="ARBA" id="ARBA00004496"/>
    </source>
</evidence>
<organism evidence="16 17">
    <name type="scientific">Cellulomonas algicola</name>
    <dbReference type="NCBI Taxonomy" id="2071633"/>
    <lineage>
        <taxon>Bacteria</taxon>
        <taxon>Bacillati</taxon>
        <taxon>Actinomycetota</taxon>
        <taxon>Actinomycetes</taxon>
        <taxon>Micrococcales</taxon>
        <taxon>Cellulomonadaceae</taxon>
        <taxon>Cellulomonas</taxon>
    </lineage>
</organism>
<dbReference type="GO" id="GO:0043137">
    <property type="term" value="P:DNA replication, removal of RNA primer"/>
    <property type="evidence" value="ECO:0007669"/>
    <property type="project" value="TreeGrafter"/>
</dbReference>
<feature type="binding site" evidence="12">
    <location>
        <position position="43"/>
    </location>
    <ligand>
        <name>a divalent metal cation</name>
        <dbReference type="ChEBI" id="CHEBI:60240"/>
    </ligand>
</feature>
<dbReference type="RefSeq" id="WP_124343922.1">
    <property type="nucleotide sequence ID" value="NZ_BHYL01000277.1"/>
</dbReference>
<dbReference type="InterPro" id="IPR012337">
    <property type="entry name" value="RNaseH-like_sf"/>
</dbReference>
<proteinExistence type="inferred from homology"/>
<reference evidence="16 17" key="1">
    <citation type="submission" date="2018-11" db="EMBL/GenBank/DDBJ databases">
        <title>Draft genome sequence of Cellulomonas takizawaensis strain TKZ-21.</title>
        <authorList>
            <person name="Yamamura H."/>
            <person name="Hayashi T."/>
            <person name="Hamada M."/>
            <person name="Serisawa Y."/>
            <person name="Matsuyama K."/>
            <person name="Nakagawa Y."/>
            <person name="Otoguro M."/>
            <person name="Yanagida F."/>
            <person name="Hayakawa M."/>
        </authorList>
    </citation>
    <scope>NUCLEOTIDE SEQUENCE [LARGE SCALE GENOMIC DNA]</scope>
    <source>
        <strain evidence="16 17">TKZ-21</strain>
    </source>
</reference>
<protein>
    <recommendedName>
        <fullName evidence="13">Ribonuclease</fullName>
        <ecNumber evidence="13">3.1.26.4</ecNumber>
    </recommendedName>
</protein>
<dbReference type="AlphaFoldDB" id="A0A401V3A4"/>
<evidence type="ECO:0000256" key="1">
    <source>
        <dbReference type="ARBA" id="ARBA00000077"/>
    </source>
</evidence>
<dbReference type="Proteomes" id="UP000288246">
    <property type="component" value="Unassembled WGS sequence"/>
</dbReference>
<dbReference type="SUPFAM" id="SSF53098">
    <property type="entry name" value="Ribonuclease H-like"/>
    <property type="match status" value="1"/>
</dbReference>
<dbReference type="EMBL" id="BHYL01000277">
    <property type="protein sequence ID" value="GCD21400.1"/>
    <property type="molecule type" value="Genomic_DNA"/>
</dbReference>
<dbReference type="PROSITE" id="PS51975">
    <property type="entry name" value="RNASE_H_2"/>
    <property type="match status" value="1"/>
</dbReference>
<evidence type="ECO:0000256" key="6">
    <source>
        <dbReference type="ARBA" id="ARBA00022490"/>
    </source>
</evidence>
<comment type="caution">
    <text evidence="16">The sequence shown here is derived from an EMBL/GenBank/DDBJ whole genome shotgun (WGS) entry which is preliminary data.</text>
</comment>
<dbReference type="PANTHER" id="PTHR10954">
    <property type="entry name" value="RIBONUCLEASE H2 SUBUNIT A"/>
    <property type="match status" value="1"/>
</dbReference>
<evidence type="ECO:0000256" key="12">
    <source>
        <dbReference type="PROSITE-ProRule" id="PRU01319"/>
    </source>
</evidence>
<dbReference type="InterPro" id="IPR001352">
    <property type="entry name" value="RNase_HII/HIII"/>
</dbReference>
<comment type="function">
    <text evidence="3 13">Endonuclease that specifically degrades the RNA of RNA-DNA hybrids.</text>
</comment>
<dbReference type="EC" id="3.1.26.4" evidence="13"/>
<dbReference type="Gene3D" id="3.30.420.10">
    <property type="entry name" value="Ribonuclease H-like superfamily/Ribonuclease H"/>
    <property type="match status" value="1"/>
</dbReference>
<feature type="compositionally biased region" description="Low complexity" evidence="14">
    <location>
        <begin position="1"/>
        <end position="13"/>
    </location>
</feature>
<feature type="domain" description="RNase H type-2" evidence="15">
    <location>
        <begin position="36"/>
        <end position="251"/>
    </location>
</feature>
<keyword evidence="8 12" id="KW-0479">Metal-binding</keyword>
<comment type="subcellular location">
    <subcellularLocation>
        <location evidence="4">Cytoplasm</location>
    </subcellularLocation>
</comment>